<evidence type="ECO:0000256" key="3">
    <source>
        <dbReference type="SAM" id="Phobius"/>
    </source>
</evidence>
<dbReference type="RefSeq" id="WP_119578853.1">
    <property type="nucleotide sequence ID" value="NZ_QXEC01000022.1"/>
</dbReference>
<keyword evidence="3" id="KW-1133">Transmembrane helix</keyword>
<dbReference type="SUPFAM" id="SSF81296">
    <property type="entry name" value="E set domains"/>
    <property type="match status" value="1"/>
</dbReference>
<dbReference type="InterPro" id="IPR051024">
    <property type="entry name" value="GlcNAc_Chitin_IntDeg"/>
</dbReference>
<feature type="region of interest" description="Disordered" evidence="2">
    <location>
        <begin position="315"/>
        <end position="336"/>
    </location>
</feature>
<feature type="chain" id="PRO_5019074220" evidence="4">
    <location>
        <begin position="22"/>
        <end position="336"/>
    </location>
</feature>
<proteinExistence type="predicted"/>
<feature type="compositionally biased region" description="Basic residues" evidence="2">
    <location>
        <begin position="327"/>
        <end position="336"/>
    </location>
</feature>
<reference evidence="6 7" key="1">
    <citation type="submission" date="2018-08" db="EMBL/GenBank/DDBJ databases">
        <title>Jishengella sp. nov., isolated from a root of Azadirachta indica A. Juss. var. siamensis Valenton.</title>
        <authorList>
            <person name="Kuncharoen N."/>
            <person name="Tanasupawat S."/>
            <person name="Kudo T."/>
            <person name="Ohkuma M."/>
        </authorList>
    </citation>
    <scope>NUCLEOTIDE SEQUENCE [LARGE SCALE GENOMIC DNA]</scope>
    <source>
        <strain evidence="6 7">AZ1-13</strain>
    </source>
</reference>
<evidence type="ECO:0000256" key="1">
    <source>
        <dbReference type="ARBA" id="ARBA00022729"/>
    </source>
</evidence>
<dbReference type="InterPro" id="IPR014756">
    <property type="entry name" value="Ig_E-set"/>
</dbReference>
<dbReference type="Proteomes" id="UP000283832">
    <property type="component" value="Unassembled WGS sequence"/>
</dbReference>
<comment type="caution">
    <text evidence="6">The sequence shown here is derived from an EMBL/GenBank/DDBJ whole genome shotgun (WGS) entry which is preliminary data.</text>
</comment>
<keyword evidence="3" id="KW-0812">Transmembrane</keyword>
<dbReference type="PANTHER" id="PTHR34823">
    <property type="entry name" value="GLCNAC-BINDING PROTEIN A"/>
    <property type="match status" value="1"/>
</dbReference>
<evidence type="ECO:0000313" key="6">
    <source>
        <dbReference type="EMBL" id="RIV36041.1"/>
    </source>
</evidence>
<feature type="domain" description="Chitin-binding type-4" evidence="5">
    <location>
        <begin position="27"/>
        <end position="202"/>
    </location>
</feature>
<sequence>MTVRRGAVALLFALVAVTAGAPPAAAHGAPAYPVSRTLGCAPDGPHVDTPACRAAVADGAALREWDNIRVFGVQGRDRERIPDTELCSGGLSAYRGLDLPRSDWPATPLTAGVEFPIRYRTTIPHKGTFRLYLTRDGYSPTRKLTWADLDVLPFLRATDPPVRDGAYQMSARLPADRTGRHLIYTIWRNSDTADTYYSCSDVDIRPAGQATDQGAPTADEIDAPSPDAPSPDVPSPDVPSPDVPSPDVPSPDVPSQGAAAGGAEVGGAEVAAAVRPNVPVAAVTYLDGRRWPLLAGGALAALLLLLLGMRLRGSRSGPPPGRPCTVRNHRANPRTW</sequence>
<keyword evidence="1 4" id="KW-0732">Signal</keyword>
<evidence type="ECO:0000313" key="7">
    <source>
        <dbReference type="Proteomes" id="UP000283832"/>
    </source>
</evidence>
<name>A0A418MQK4_9ACTN</name>
<dbReference type="Gene3D" id="2.70.50.50">
    <property type="entry name" value="chitin-binding protein cbp21"/>
    <property type="match status" value="1"/>
</dbReference>
<dbReference type="InterPro" id="IPR004302">
    <property type="entry name" value="Cellulose/chitin-bd_N"/>
</dbReference>
<keyword evidence="7" id="KW-1185">Reference proteome</keyword>
<feature type="region of interest" description="Disordered" evidence="2">
    <location>
        <begin position="207"/>
        <end position="262"/>
    </location>
</feature>
<dbReference type="AlphaFoldDB" id="A0A418MQK4"/>
<dbReference type="OrthoDB" id="5179374at2"/>
<dbReference type="CDD" id="cd21177">
    <property type="entry name" value="LPMO_AA10"/>
    <property type="match status" value="1"/>
</dbReference>
<gene>
    <name evidence="6" type="ORF">D2L64_20600</name>
</gene>
<evidence type="ECO:0000256" key="4">
    <source>
        <dbReference type="SAM" id="SignalP"/>
    </source>
</evidence>
<organism evidence="6 7">
    <name type="scientific">Micromonospora radicis</name>
    <dbReference type="NCBI Taxonomy" id="1894971"/>
    <lineage>
        <taxon>Bacteria</taxon>
        <taxon>Bacillati</taxon>
        <taxon>Actinomycetota</taxon>
        <taxon>Actinomycetes</taxon>
        <taxon>Micromonosporales</taxon>
        <taxon>Micromonosporaceae</taxon>
        <taxon>Micromonospora</taxon>
    </lineage>
</organism>
<evidence type="ECO:0000256" key="2">
    <source>
        <dbReference type="SAM" id="MobiDB-lite"/>
    </source>
</evidence>
<protein>
    <submittedName>
        <fullName evidence="6">Chitin-binding protein</fullName>
    </submittedName>
</protein>
<feature type="compositionally biased region" description="Pro residues" evidence="2">
    <location>
        <begin position="226"/>
        <end position="252"/>
    </location>
</feature>
<feature type="transmembrane region" description="Helical" evidence="3">
    <location>
        <begin position="291"/>
        <end position="309"/>
    </location>
</feature>
<dbReference type="PANTHER" id="PTHR34823:SF1">
    <property type="entry name" value="CHITIN-BINDING TYPE-4 DOMAIN-CONTAINING PROTEIN"/>
    <property type="match status" value="1"/>
</dbReference>
<dbReference type="Pfam" id="PF03067">
    <property type="entry name" value="LPMO_10"/>
    <property type="match status" value="1"/>
</dbReference>
<keyword evidence="3" id="KW-0472">Membrane</keyword>
<feature type="signal peptide" evidence="4">
    <location>
        <begin position="1"/>
        <end position="21"/>
    </location>
</feature>
<accession>A0A418MQK4</accession>
<evidence type="ECO:0000259" key="5">
    <source>
        <dbReference type="Pfam" id="PF03067"/>
    </source>
</evidence>
<dbReference type="EMBL" id="QXEC01000022">
    <property type="protein sequence ID" value="RIV36041.1"/>
    <property type="molecule type" value="Genomic_DNA"/>
</dbReference>